<keyword evidence="1" id="KW-0472">Membrane</keyword>
<evidence type="ECO:0000256" key="1">
    <source>
        <dbReference type="SAM" id="Phobius"/>
    </source>
</evidence>
<dbReference type="Proteomes" id="UP000297245">
    <property type="component" value="Unassembled WGS sequence"/>
</dbReference>
<reference evidence="2 3" key="1">
    <citation type="journal article" date="2019" name="Nat. Ecol. Evol.">
        <title>Megaphylogeny resolves global patterns of mushroom evolution.</title>
        <authorList>
            <person name="Varga T."/>
            <person name="Krizsan K."/>
            <person name="Foldi C."/>
            <person name="Dima B."/>
            <person name="Sanchez-Garcia M."/>
            <person name="Sanchez-Ramirez S."/>
            <person name="Szollosi G.J."/>
            <person name="Szarkandi J.G."/>
            <person name="Papp V."/>
            <person name="Albert L."/>
            <person name="Andreopoulos W."/>
            <person name="Angelini C."/>
            <person name="Antonin V."/>
            <person name="Barry K.W."/>
            <person name="Bougher N.L."/>
            <person name="Buchanan P."/>
            <person name="Buyck B."/>
            <person name="Bense V."/>
            <person name="Catcheside P."/>
            <person name="Chovatia M."/>
            <person name="Cooper J."/>
            <person name="Damon W."/>
            <person name="Desjardin D."/>
            <person name="Finy P."/>
            <person name="Geml J."/>
            <person name="Haridas S."/>
            <person name="Hughes K."/>
            <person name="Justo A."/>
            <person name="Karasinski D."/>
            <person name="Kautmanova I."/>
            <person name="Kiss B."/>
            <person name="Kocsube S."/>
            <person name="Kotiranta H."/>
            <person name="LaButti K.M."/>
            <person name="Lechner B.E."/>
            <person name="Liimatainen K."/>
            <person name="Lipzen A."/>
            <person name="Lukacs Z."/>
            <person name="Mihaltcheva S."/>
            <person name="Morgado L.N."/>
            <person name="Niskanen T."/>
            <person name="Noordeloos M.E."/>
            <person name="Ohm R.A."/>
            <person name="Ortiz-Santana B."/>
            <person name="Ovrebo C."/>
            <person name="Racz N."/>
            <person name="Riley R."/>
            <person name="Savchenko A."/>
            <person name="Shiryaev A."/>
            <person name="Soop K."/>
            <person name="Spirin V."/>
            <person name="Szebenyi C."/>
            <person name="Tomsovsky M."/>
            <person name="Tulloss R.E."/>
            <person name="Uehling J."/>
            <person name="Grigoriev I.V."/>
            <person name="Vagvolgyi C."/>
            <person name="Papp T."/>
            <person name="Martin F.M."/>
            <person name="Miettinen O."/>
            <person name="Hibbett D.S."/>
            <person name="Nagy L.G."/>
        </authorList>
    </citation>
    <scope>NUCLEOTIDE SEQUENCE [LARGE SCALE GENOMIC DNA]</scope>
    <source>
        <strain evidence="2 3">CBS 962.96</strain>
    </source>
</reference>
<evidence type="ECO:0000313" key="3">
    <source>
        <dbReference type="Proteomes" id="UP000297245"/>
    </source>
</evidence>
<keyword evidence="1" id="KW-1133">Transmembrane helix</keyword>
<accession>A0A4S8MPS3</accession>
<dbReference type="EMBL" id="ML179057">
    <property type="protein sequence ID" value="THV04294.1"/>
    <property type="molecule type" value="Genomic_DNA"/>
</dbReference>
<dbReference type="AlphaFoldDB" id="A0A4S8MPS3"/>
<keyword evidence="3" id="KW-1185">Reference proteome</keyword>
<protein>
    <submittedName>
        <fullName evidence="2">Uncharacterized protein</fullName>
    </submittedName>
</protein>
<organism evidence="2 3">
    <name type="scientific">Dendrothele bispora (strain CBS 962.96)</name>
    <dbReference type="NCBI Taxonomy" id="1314807"/>
    <lineage>
        <taxon>Eukaryota</taxon>
        <taxon>Fungi</taxon>
        <taxon>Dikarya</taxon>
        <taxon>Basidiomycota</taxon>
        <taxon>Agaricomycotina</taxon>
        <taxon>Agaricomycetes</taxon>
        <taxon>Agaricomycetidae</taxon>
        <taxon>Agaricales</taxon>
        <taxon>Agaricales incertae sedis</taxon>
        <taxon>Dendrothele</taxon>
    </lineage>
</organism>
<feature type="transmembrane region" description="Helical" evidence="1">
    <location>
        <begin position="12"/>
        <end position="31"/>
    </location>
</feature>
<evidence type="ECO:0000313" key="2">
    <source>
        <dbReference type="EMBL" id="THV04294.1"/>
    </source>
</evidence>
<keyword evidence="1" id="KW-0812">Transmembrane</keyword>
<sequence length="111" mass="12609">MPNLQNNLQKSAHVTILGFCSMLIIVISNSAQIQQDDSIRRPSFLSVISEHNFIRRCIKLRPRLTDTDDGDSKLRRIPQRRLGEVDPEAKKGAEKGLRNNFSGAFWAIFNS</sequence>
<proteinExistence type="predicted"/>
<gene>
    <name evidence="2" type="ORF">K435DRAFT_835413</name>
</gene>
<name>A0A4S8MPS3_DENBC</name>